<comment type="similarity">
    <text evidence="5">Belongs to the PIGW family.</text>
</comment>
<dbReference type="GO" id="GO:0072659">
    <property type="term" value="P:protein localization to plasma membrane"/>
    <property type="evidence" value="ECO:0007669"/>
    <property type="project" value="TreeGrafter"/>
</dbReference>
<dbReference type="PANTHER" id="PTHR20661:SF0">
    <property type="entry name" value="PHOSPHATIDYLINOSITOL-GLYCAN BIOSYNTHESIS CLASS W PROTEIN"/>
    <property type="match status" value="1"/>
</dbReference>
<keyword evidence="2 5" id="KW-0812">Transmembrane</keyword>
<comment type="pathway">
    <text evidence="5">Glycolipid biosynthesis; glycosylphosphatidylinositol-anchor biosynthesis.</text>
</comment>
<feature type="transmembrane region" description="Helical" evidence="5">
    <location>
        <begin position="57"/>
        <end position="79"/>
    </location>
</feature>
<dbReference type="UniPathway" id="UPA00196"/>
<dbReference type="InterPro" id="IPR009447">
    <property type="entry name" value="PIGW/GWT1"/>
</dbReference>
<keyword evidence="5" id="KW-0808">Transferase</keyword>
<evidence type="ECO:0000256" key="5">
    <source>
        <dbReference type="RuleBase" id="RU280819"/>
    </source>
</evidence>
<dbReference type="AlphaFoldDB" id="A0A6J2KP39"/>
<evidence type="ECO:0000313" key="7">
    <source>
        <dbReference type="RefSeq" id="XP_028043915.1"/>
    </source>
</evidence>
<proteinExistence type="inferred from homology"/>
<dbReference type="RefSeq" id="XP_028043915.1">
    <property type="nucleotide sequence ID" value="XM_028188114.1"/>
</dbReference>
<protein>
    <recommendedName>
        <fullName evidence="5">Phosphatidylinositol-glycan biosynthesis class W protein</fullName>
        <ecNumber evidence="5">2.3.-.-</ecNumber>
    </recommendedName>
</protein>
<dbReference type="KEGG" id="bman:114253295"/>
<dbReference type="PANTHER" id="PTHR20661">
    <property type="entry name" value="PHOSPHATIDYLINOSITOL-GLYCAN BIOSYNTHESIS CLASS W PROTEIN"/>
    <property type="match status" value="1"/>
</dbReference>
<keyword evidence="5" id="KW-0337">GPI-anchor biosynthesis</keyword>
<evidence type="ECO:0000256" key="1">
    <source>
        <dbReference type="ARBA" id="ARBA00004141"/>
    </source>
</evidence>
<dbReference type="GO" id="GO:0032216">
    <property type="term" value="F:glucosaminyl-phosphatidylinositol O-acyltransferase activity"/>
    <property type="evidence" value="ECO:0007669"/>
    <property type="project" value="TreeGrafter"/>
</dbReference>
<keyword evidence="4 5" id="KW-0472">Membrane</keyword>
<dbReference type="PIRSF" id="PIRSF017321">
    <property type="entry name" value="GWT1"/>
    <property type="match status" value="1"/>
</dbReference>
<organism evidence="6 7">
    <name type="scientific">Bombyx mandarina</name>
    <name type="common">Wild silk moth</name>
    <name type="synonym">Wild silkworm</name>
    <dbReference type="NCBI Taxonomy" id="7092"/>
    <lineage>
        <taxon>Eukaryota</taxon>
        <taxon>Metazoa</taxon>
        <taxon>Ecdysozoa</taxon>
        <taxon>Arthropoda</taxon>
        <taxon>Hexapoda</taxon>
        <taxon>Insecta</taxon>
        <taxon>Pterygota</taxon>
        <taxon>Neoptera</taxon>
        <taxon>Endopterygota</taxon>
        <taxon>Lepidoptera</taxon>
        <taxon>Glossata</taxon>
        <taxon>Ditrysia</taxon>
        <taxon>Bombycoidea</taxon>
        <taxon>Bombycidae</taxon>
        <taxon>Bombycinae</taxon>
        <taxon>Bombyx</taxon>
    </lineage>
</organism>
<evidence type="ECO:0000256" key="2">
    <source>
        <dbReference type="ARBA" id="ARBA00022692"/>
    </source>
</evidence>
<keyword evidence="5" id="KW-0012">Acyltransferase</keyword>
<dbReference type="EC" id="2.3.-.-" evidence="5"/>
<evidence type="ECO:0000256" key="4">
    <source>
        <dbReference type="ARBA" id="ARBA00023136"/>
    </source>
</evidence>
<accession>A0A6J2KP39</accession>
<comment type="function">
    <text evidence="5">A acetyltransferase, which acetylates the inositol ring of phosphatidylinositol during biosynthesis of GPI-anchor.</text>
</comment>
<gene>
    <name evidence="7" type="primary">LOC114253295</name>
</gene>
<evidence type="ECO:0000256" key="3">
    <source>
        <dbReference type="ARBA" id="ARBA00022989"/>
    </source>
</evidence>
<keyword evidence="5" id="KW-0256">Endoplasmic reticulum</keyword>
<dbReference type="GeneID" id="114253295"/>
<dbReference type="OrthoDB" id="15270at2759"/>
<name>A0A6J2KP39_BOMMA</name>
<evidence type="ECO:0000313" key="6">
    <source>
        <dbReference type="Proteomes" id="UP000504629"/>
    </source>
</evidence>
<feature type="transmembrane region" description="Helical" evidence="5">
    <location>
        <begin position="184"/>
        <end position="204"/>
    </location>
</feature>
<feature type="transmembrane region" description="Helical" evidence="5">
    <location>
        <begin position="422"/>
        <end position="443"/>
    </location>
</feature>
<feature type="transmembrane region" description="Helical" evidence="5">
    <location>
        <begin position="122"/>
        <end position="143"/>
    </location>
</feature>
<dbReference type="GO" id="GO:0005789">
    <property type="term" value="C:endoplasmic reticulum membrane"/>
    <property type="evidence" value="ECO:0007669"/>
    <property type="project" value="UniProtKB-SubCell"/>
</dbReference>
<sequence>MFFYEENSTLNSTEYKRYHESFMQNNHGSTLLHTFLCISFTVQCALIVSLMKVKNYIYEYVIIILPLICAHTILSNYIYELNLFTFLLLTYKFKNKINLNTISNKLKQKNILNNNIITSITYVRGLTYLITVFCILAVDFKFFPRHLAKTERYGYSLMDTGVGLFVLISGLVHKDLHSHNFVAILRSNIKFVSILCILGVFRFVSIKKLDYQEHISEYGVHWNFFFTLAICKLTSTILLHFTSRSLFLSMFMLMLHEVLLYNGLQNWVFSDNPRVSLLSANREGISSSLGYVALYLYGAHTKTILSNQSLRKLDVLSYLSLNSLLLWVYLKSFEQIIPPSRTLANLTYCLYLEAIFITVLLLLFFLDITIYDKNEKNILFVPYILQNINKNGLLYFLVSNILTGVINMSIRPLFVSSTYTLLILNTYMIVTIVITVFLNNVGIKL</sequence>
<comment type="caution">
    <text evidence="5">Lacks conserved residue(s) required for the propagation of feature annotation.</text>
</comment>
<dbReference type="GO" id="GO:0006506">
    <property type="term" value="P:GPI anchor biosynthetic process"/>
    <property type="evidence" value="ECO:0007669"/>
    <property type="project" value="UniProtKB-UniPathway"/>
</dbReference>
<feature type="transmembrane region" description="Helical" evidence="5">
    <location>
        <begin position="392"/>
        <end position="410"/>
    </location>
</feature>
<keyword evidence="6" id="KW-1185">Reference proteome</keyword>
<feature type="transmembrane region" description="Helical" evidence="5">
    <location>
        <begin position="31"/>
        <end position="50"/>
    </location>
</feature>
<feature type="transmembrane region" description="Helical" evidence="5">
    <location>
        <begin position="155"/>
        <end position="172"/>
    </location>
</feature>
<dbReference type="Proteomes" id="UP000504629">
    <property type="component" value="Unplaced"/>
</dbReference>
<reference evidence="7" key="1">
    <citation type="submission" date="2025-08" db="UniProtKB">
        <authorList>
            <consortium name="RefSeq"/>
        </authorList>
    </citation>
    <scope>IDENTIFICATION</scope>
    <source>
        <tissue evidence="7">Silk gland</tissue>
    </source>
</reference>
<comment type="subcellular location">
    <subcellularLocation>
        <location evidence="5">Endoplasmic reticulum membrane</location>
        <topology evidence="5">Multi-pass membrane protein</topology>
    </subcellularLocation>
    <subcellularLocation>
        <location evidence="1">Membrane</location>
        <topology evidence="1">Multi-pass membrane protein</topology>
    </subcellularLocation>
</comment>
<keyword evidence="3 5" id="KW-1133">Transmembrane helix</keyword>
<feature type="transmembrane region" description="Helical" evidence="5">
    <location>
        <begin position="350"/>
        <end position="371"/>
    </location>
</feature>
<dbReference type="Pfam" id="PF06423">
    <property type="entry name" value="GWT1"/>
    <property type="match status" value="1"/>
</dbReference>